<evidence type="ECO:0000313" key="8">
    <source>
        <dbReference type="EMBL" id="CAA2619297.1"/>
    </source>
</evidence>
<dbReference type="InterPro" id="IPR010658">
    <property type="entry name" value="Nodulin-like"/>
</dbReference>
<evidence type="ECO:0000256" key="6">
    <source>
        <dbReference type="SAM" id="Phobius"/>
    </source>
</evidence>
<dbReference type="Pfam" id="PF06813">
    <property type="entry name" value="Nodulin-like"/>
    <property type="match status" value="1"/>
</dbReference>
<proteinExistence type="predicted"/>
<evidence type="ECO:0000256" key="4">
    <source>
        <dbReference type="ARBA" id="ARBA00023136"/>
    </source>
</evidence>
<name>A0A7I8IN85_SPIIN</name>
<dbReference type="InterPro" id="IPR036259">
    <property type="entry name" value="MFS_trans_sf"/>
</dbReference>
<dbReference type="AlphaFoldDB" id="A0A7I8IN85"/>
<organism evidence="8">
    <name type="scientific">Spirodela intermedia</name>
    <name type="common">Intermediate duckweed</name>
    <dbReference type="NCBI Taxonomy" id="51605"/>
    <lineage>
        <taxon>Eukaryota</taxon>
        <taxon>Viridiplantae</taxon>
        <taxon>Streptophyta</taxon>
        <taxon>Embryophyta</taxon>
        <taxon>Tracheophyta</taxon>
        <taxon>Spermatophyta</taxon>
        <taxon>Magnoliopsida</taxon>
        <taxon>Liliopsida</taxon>
        <taxon>Araceae</taxon>
        <taxon>Lemnoideae</taxon>
        <taxon>Spirodela</taxon>
    </lineage>
</organism>
<keyword evidence="3 6" id="KW-1133">Transmembrane helix</keyword>
<dbReference type="PANTHER" id="PTHR21576">
    <property type="entry name" value="UNCHARACTERIZED NODULIN-LIKE PROTEIN"/>
    <property type="match status" value="1"/>
</dbReference>
<evidence type="ECO:0000259" key="7">
    <source>
        <dbReference type="Pfam" id="PF06813"/>
    </source>
</evidence>
<protein>
    <recommendedName>
        <fullName evidence="7">Nodulin-like domain-containing protein</fullName>
    </recommendedName>
</protein>
<evidence type="ECO:0000256" key="3">
    <source>
        <dbReference type="ARBA" id="ARBA00022989"/>
    </source>
</evidence>
<gene>
    <name evidence="8" type="ORF">SI7747_04005464</name>
</gene>
<dbReference type="GO" id="GO:0016020">
    <property type="term" value="C:membrane"/>
    <property type="evidence" value="ECO:0007669"/>
    <property type="project" value="UniProtKB-SubCell"/>
</dbReference>
<feature type="domain" description="Nodulin-like" evidence="7">
    <location>
        <begin position="2"/>
        <end position="196"/>
    </location>
</feature>
<dbReference type="Proteomes" id="UP001189122">
    <property type="component" value="Unassembled WGS sequence"/>
</dbReference>
<feature type="transmembrane region" description="Helical" evidence="6">
    <location>
        <begin position="120"/>
        <end position="139"/>
    </location>
</feature>
<keyword evidence="9" id="KW-1185">Reference proteome</keyword>
<evidence type="ECO:0000256" key="2">
    <source>
        <dbReference type="ARBA" id="ARBA00022692"/>
    </source>
</evidence>
<keyword evidence="2 6" id="KW-0812">Transmembrane</keyword>
<feature type="region of interest" description="Disordered" evidence="5">
    <location>
        <begin position="210"/>
        <end position="244"/>
    </location>
</feature>
<feature type="transmembrane region" description="Helical" evidence="6">
    <location>
        <begin position="151"/>
        <end position="172"/>
    </location>
</feature>
<evidence type="ECO:0000313" key="9">
    <source>
        <dbReference type="Proteomes" id="UP001189122"/>
    </source>
</evidence>
<comment type="subcellular location">
    <subcellularLocation>
        <location evidence="1">Membrane</location>
        <topology evidence="1">Multi-pass membrane protein</topology>
    </subcellularLocation>
</comment>
<evidence type="ECO:0000256" key="1">
    <source>
        <dbReference type="ARBA" id="ARBA00004141"/>
    </source>
</evidence>
<keyword evidence="4 6" id="KW-0472">Membrane</keyword>
<dbReference type="EMBL" id="LR743591">
    <property type="protein sequence ID" value="CAA2619297.1"/>
    <property type="molecule type" value="Genomic_DNA"/>
</dbReference>
<dbReference type="PANTHER" id="PTHR21576:SF22">
    <property type="entry name" value="F25A4.25 PROTEIN"/>
    <property type="match status" value="1"/>
</dbReference>
<dbReference type="SUPFAM" id="SSF103473">
    <property type="entry name" value="MFS general substrate transporter"/>
    <property type="match status" value="1"/>
</dbReference>
<accession>A0A7I8IN85</accession>
<reference evidence="8 9" key="1">
    <citation type="submission" date="2019-12" db="EMBL/GenBank/DDBJ databases">
        <authorList>
            <person name="Scholz U."/>
            <person name="Mascher M."/>
            <person name="Fiebig A."/>
        </authorList>
    </citation>
    <scope>NUCLEOTIDE SEQUENCE</scope>
</reference>
<sequence length="396" mass="42157">MSGSSYCFGIYSPLLKSSQGYDQSTLDSVAVFKDVGANAGLLSGLLYTLSSSGPWIVHAVGAAQCFAGYFPMWLAVTGLIPRPPVPLMCFYMFIAAHAQTFFNTANVVTAVQNFPSNRGTVVGIMKGFLGLSGAILIQIYRTMYGGRASNFLLMLALLPTVLPILLMCLVRVHQATSADDKQVLDSFSLVSLVVAATSCSEAPLASTGNVIAREDPSEGATAEALERGSDRVEEDEKPAGESSYGRLALSRGRLQHSAGPGTLDFWLLFLAMACGMGSGWPPRTAGVSVEHMELPRRFGGGFVSDFFLQLRGCARPLFMAITLATMSLGTGDRLGSLRVASSPDYTGSVLVGICYDCHWSLMPQSTRKSSGIGTYTASRPPAVRGPLLLVPPHSRR</sequence>
<evidence type="ECO:0000256" key="5">
    <source>
        <dbReference type="SAM" id="MobiDB-lite"/>
    </source>
</evidence>
<dbReference type="EMBL" id="CACRZD030000004">
    <property type="protein sequence ID" value="CAA6659024.1"/>
    <property type="molecule type" value="Genomic_DNA"/>
</dbReference>